<proteinExistence type="predicted"/>
<protein>
    <submittedName>
        <fullName evidence="2">Uncharacterized protein</fullName>
    </submittedName>
</protein>
<dbReference type="OrthoDB" id="5865767at2759"/>
<gene>
    <name evidence="2" type="ORF">BDV96DRAFT_579482</name>
</gene>
<name>A0A6A5Z3G7_9PLEO</name>
<sequence length="564" mass="62066">MPDANSFNDSAYASSTSFTESSDGQSVSVQTGRPLLDTGLFIYKKEPNAALLQHYERVHEAIEGILIDEILAVDGDPDRSVSIRVEVAGRREHEASLHLIIFCAEYITKRFRTAFRSDHMKTILQPRRSDIPGLLYVIIPVDPEELCSPPQFLARTRRSSISERITFCGEALNISCGAKSKNATFGGTIKVDLGYGEPKFYGMTVGHAVEALRGDEVGLNTETTCAGHCSSTAKVGTGSDSTLLGEILLPTAYPGISSGAHVNSHDWALFPLDKPLSNKVLPKHTLLNAEETAASDYRSILIPKYPTFHDHVSDPVIMMGGVSGFSRGELSSMPARLWSGKSKKFIDTYTMELEQGKVSRGDSGAWVIHNAAPDFYGHTVARDPLGDAYVVPAPDTLKNIQECLGAVSVQLPNEKDDKTRNNPLATNLAREYKATAKVPKNKRFVKEWPERFTEIGCERPDRLKSSWVKELRKKGGDFQTMDCLDLFLYDGENSLASISAEDIRSFCDVPEQDPTVAGESRRAWLVDRNDIVSEEACQLSAKELYQHLETIGPVSRSSLLGACR</sequence>
<reference evidence="2" key="1">
    <citation type="journal article" date="2020" name="Stud. Mycol.">
        <title>101 Dothideomycetes genomes: a test case for predicting lifestyles and emergence of pathogens.</title>
        <authorList>
            <person name="Haridas S."/>
            <person name="Albert R."/>
            <person name="Binder M."/>
            <person name="Bloem J."/>
            <person name="Labutti K."/>
            <person name="Salamov A."/>
            <person name="Andreopoulos B."/>
            <person name="Baker S."/>
            <person name="Barry K."/>
            <person name="Bills G."/>
            <person name="Bluhm B."/>
            <person name="Cannon C."/>
            <person name="Castanera R."/>
            <person name="Culley D."/>
            <person name="Daum C."/>
            <person name="Ezra D."/>
            <person name="Gonzalez J."/>
            <person name="Henrissat B."/>
            <person name="Kuo A."/>
            <person name="Liang C."/>
            <person name="Lipzen A."/>
            <person name="Lutzoni F."/>
            <person name="Magnuson J."/>
            <person name="Mondo S."/>
            <person name="Nolan M."/>
            <person name="Ohm R."/>
            <person name="Pangilinan J."/>
            <person name="Park H.-J."/>
            <person name="Ramirez L."/>
            <person name="Alfaro M."/>
            <person name="Sun H."/>
            <person name="Tritt A."/>
            <person name="Yoshinaga Y."/>
            <person name="Zwiers L.-H."/>
            <person name="Turgeon B."/>
            <person name="Goodwin S."/>
            <person name="Spatafora J."/>
            <person name="Crous P."/>
            <person name="Grigoriev I."/>
        </authorList>
    </citation>
    <scope>NUCLEOTIDE SEQUENCE</scope>
    <source>
        <strain evidence="2">CBS 627.86</strain>
    </source>
</reference>
<organism evidence="2 3">
    <name type="scientific">Lophiotrema nucula</name>
    <dbReference type="NCBI Taxonomy" id="690887"/>
    <lineage>
        <taxon>Eukaryota</taxon>
        <taxon>Fungi</taxon>
        <taxon>Dikarya</taxon>
        <taxon>Ascomycota</taxon>
        <taxon>Pezizomycotina</taxon>
        <taxon>Dothideomycetes</taxon>
        <taxon>Pleosporomycetidae</taxon>
        <taxon>Pleosporales</taxon>
        <taxon>Lophiotremataceae</taxon>
        <taxon>Lophiotrema</taxon>
    </lineage>
</organism>
<dbReference type="Proteomes" id="UP000799770">
    <property type="component" value="Unassembled WGS sequence"/>
</dbReference>
<evidence type="ECO:0000313" key="2">
    <source>
        <dbReference type="EMBL" id="KAF2112958.1"/>
    </source>
</evidence>
<dbReference type="EMBL" id="ML977329">
    <property type="protein sequence ID" value="KAF2112958.1"/>
    <property type="molecule type" value="Genomic_DNA"/>
</dbReference>
<keyword evidence="3" id="KW-1185">Reference proteome</keyword>
<feature type="region of interest" description="Disordered" evidence="1">
    <location>
        <begin position="1"/>
        <end position="30"/>
    </location>
</feature>
<dbReference type="AlphaFoldDB" id="A0A6A5Z3G7"/>
<evidence type="ECO:0000256" key="1">
    <source>
        <dbReference type="SAM" id="MobiDB-lite"/>
    </source>
</evidence>
<accession>A0A6A5Z3G7</accession>
<evidence type="ECO:0000313" key="3">
    <source>
        <dbReference type="Proteomes" id="UP000799770"/>
    </source>
</evidence>